<accession>A0A7C1W0K2</accession>
<evidence type="ECO:0000313" key="2">
    <source>
        <dbReference type="EMBL" id="HEC67558.1"/>
    </source>
</evidence>
<comment type="caution">
    <text evidence="2">The sequence shown here is derived from an EMBL/GenBank/DDBJ whole genome shotgun (WGS) entry which is preliminary data.</text>
</comment>
<dbReference type="InterPro" id="IPR055259">
    <property type="entry name" value="YkvP/CgeB_Glyco_trans-like"/>
</dbReference>
<dbReference type="EMBL" id="DRIH01000059">
    <property type="protein sequence ID" value="HEC67558.1"/>
    <property type="molecule type" value="Genomic_DNA"/>
</dbReference>
<proteinExistence type="predicted"/>
<dbReference type="Proteomes" id="UP000885738">
    <property type="component" value="Unassembled WGS sequence"/>
</dbReference>
<sequence>MKDLGHEVVPIDTEPEDVSKKQRLFLYRIIRKVFGPLDLAGVNQQIVSLINSEEKHFDIVWIDKGVTIKAETLIKIREICPKTILAHYNPDDPFGRKQGLEWIKFLKALPLYDIHFVPRKVNIIEYQNMGAKEVVQLIPTRGYSPNIHRPLPVSDQMRKRFGGPVGFIGDYEQERAELIFYLAENGIPIRVWGPNWDRRCKLSHPNLKIEGKSLWGDDYAKAICAFDINLGFLKKANRDLHTSRSIEIPACGAFMLAERTDEHLKLFEEGKEAEFFSTKKELLEKVRYYLEHEEERKHIARAGRERCLRSGYSYHERIKEMLTIVKDLREGDQ</sequence>
<evidence type="ECO:0000259" key="1">
    <source>
        <dbReference type="Pfam" id="PF13524"/>
    </source>
</evidence>
<reference evidence="2" key="1">
    <citation type="journal article" date="2020" name="mSystems">
        <title>Genome- and Community-Level Interaction Insights into Carbon Utilization and Element Cycling Functions of Hydrothermarchaeota in Hydrothermal Sediment.</title>
        <authorList>
            <person name="Zhou Z."/>
            <person name="Liu Y."/>
            <person name="Xu W."/>
            <person name="Pan J."/>
            <person name="Luo Z.H."/>
            <person name="Li M."/>
        </authorList>
    </citation>
    <scope>NUCLEOTIDE SEQUENCE [LARGE SCALE GENOMIC DNA]</scope>
    <source>
        <strain evidence="2">HyVt-389</strain>
    </source>
</reference>
<dbReference type="AlphaFoldDB" id="A0A7C1W0K2"/>
<gene>
    <name evidence="2" type="ORF">ENI35_01900</name>
</gene>
<organism evidence="2">
    <name type="scientific">Desulfofervidus auxilii</name>
    <dbReference type="NCBI Taxonomy" id="1621989"/>
    <lineage>
        <taxon>Bacteria</taxon>
        <taxon>Pseudomonadati</taxon>
        <taxon>Thermodesulfobacteriota</taxon>
        <taxon>Candidatus Desulfofervidia</taxon>
        <taxon>Candidatus Desulfofervidales</taxon>
        <taxon>Candidatus Desulfofervidaceae</taxon>
        <taxon>Candidatus Desulfofervidus</taxon>
    </lineage>
</organism>
<name>A0A7C1W0K2_DESA2</name>
<feature type="domain" description="Spore protein YkvP/CgeB glycosyl transferase-like" evidence="1">
    <location>
        <begin position="182"/>
        <end position="322"/>
    </location>
</feature>
<dbReference type="Pfam" id="PF13524">
    <property type="entry name" value="Glyco_trans_1_2"/>
    <property type="match status" value="1"/>
</dbReference>
<protein>
    <submittedName>
        <fullName evidence="2">Glycosyltransferase family 1 protein</fullName>
    </submittedName>
</protein>